<dbReference type="AlphaFoldDB" id="A0A923I5M4"/>
<dbReference type="InterPro" id="IPR020904">
    <property type="entry name" value="Sc_DH/Rdtase_CS"/>
</dbReference>
<evidence type="ECO:0000256" key="7">
    <source>
        <dbReference type="RuleBase" id="RU004473"/>
    </source>
</evidence>
<organism evidence="9 10">
    <name type="scientific">Undibacterium rugosum</name>
    <dbReference type="NCBI Taxonomy" id="2762291"/>
    <lineage>
        <taxon>Bacteria</taxon>
        <taxon>Pseudomonadati</taxon>
        <taxon>Pseudomonadota</taxon>
        <taxon>Betaproteobacteria</taxon>
        <taxon>Burkholderiales</taxon>
        <taxon>Oxalobacteraceae</taxon>
        <taxon>Undibacterium</taxon>
    </lineage>
</organism>
<dbReference type="EMBL" id="JACOGG010000011">
    <property type="protein sequence ID" value="MBC3935996.1"/>
    <property type="molecule type" value="Genomic_DNA"/>
</dbReference>
<dbReference type="Pfam" id="PF16363">
    <property type="entry name" value="GDP_Man_Dehyd"/>
    <property type="match status" value="1"/>
</dbReference>
<keyword evidence="10" id="KW-1185">Reference proteome</keyword>
<dbReference type="Gene3D" id="3.40.50.720">
    <property type="entry name" value="NAD(P)-binding Rossmann-like Domain"/>
    <property type="match status" value="1"/>
</dbReference>
<name>A0A923I5M4_9BURK</name>
<comment type="cofactor">
    <cofactor evidence="2 7">
        <name>NAD(+)</name>
        <dbReference type="ChEBI" id="CHEBI:57540"/>
    </cofactor>
</comment>
<protein>
    <recommendedName>
        <fullName evidence="4 7">dTDP-glucose 4,6-dehydratase</fullName>
        <ecNumber evidence="4 7">4.2.1.46</ecNumber>
    </recommendedName>
</protein>
<evidence type="ECO:0000313" key="9">
    <source>
        <dbReference type="EMBL" id="MBC3935996.1"/>
    </source>
</evidence>
<dbReference type="NCBIfam" id="TIGR01181">
    <property type="entry name" value="dTDP_gluc_dehyt"/>
    <property type="match status" value="1"/>
</dbReference>
<dbReference type="CDD" id="cd05246">
    <property type="entry name" value="dTDP_GD_SDR_e"/>
    <property type="match status" value="1"/>
</dbReference>
<dbReference type="Gene3D" id="3.90.25.10">
    <property type="entry name" value="UDP-galactose 4-epimerase, domain 1"/>
    <property type="match status" value="1"/>
</dbReference>
<evidence type="ECO:0000256" key="6">
    <source>
        <dbReference type="ARBA" id="ARBA00023239"/>
    </source>
</evidence>
<keyword evidence="5" id="KW-0520">NAD</keyword>
<evidence type="ECO:0000256" key="2">
    <source>
        <dbReference type="ARBA" id="ARBA00001911"/>
    </source>
</evidence>
<sequence length="353" mass="39697">MIFVTGGAGFIGSNFVLSWLAQQDESVLNFDKLTYAGNLNNLVTVRDNPQHIFVQGDICDTELLHALFAKHQPRAILHFAAESHVDRSIHGPAAFVTTNVNGTFSLLEAARAYWNGLEGESKADFRFLHVSTDEVYGTLSAEDPPFTETTAYAPNSPYSASKAASDHLVRAYHHTYGMPVLTTNCSNNYGAYHFPEKLIPLIITNARAGKDLPVYGDGQQVRDWLFVTDHCTAIRRVLEAGRPGETYNVGGWNEQTNLSVVHTICDLLDELQPKAAGSYRDQIRHIKDRPGHDRRYAIDARKIERELGWKPAETFETGLRKTVQWYLDNDAWVSDVQSGDYMKWVDLQYSNKE</sequence>
<keyword evidence="6 7" id="KW-0456">Lyase</keyword>
<accession>A0A923I5M4</accession>
<evidence type="ECO:0000256" key="4">
    <source>
        <dbReference type="ARBA" id="ARBA00011990"/>
    </source>
</evidence>
<evidence type="ECO:0000313" key="10">
    <source>
        <dbReference type="Proteomes" id="UP000612361"/>
    </source>
</evidence>
<dbReference type="RefSeq" id="WP_186881562.1">
    <property type="nucleotide sequence ID" value="NZ_JACOGG010000011.1"/>
</dbReference>
<dbReference type="Proteomes" id="UP000612361">
    <property type="component" value="Unassembled WGS sequence"/>
</dbReference>
<comment type="caution">
    <text evidence="9">The sequence shown here is derived from an EMBL/GenBank/DDBJ whole genome shotgun (WGS) entry which is preliminary data.</text>
</comment>
<dbReference type="SUPFAM" id="SSF51735">
    <property type="entry name" value="NAD(P)-binding Rossmann-fold domains"/>
    <property type="match status" value="1"/>
</dbReference>
<dbReference type="EC" id="4.2.1.46" evidence="4 7"/>
<evidence type="ECO:0000256" key="1">
    <source>
        <dbReference type="ARBA" id="ARBA00001539"/>
    </source>
</evidence>
<evidence type="ECO:0000256" key="3">
    <source>
        <dbReference type="ARBA" id="ARBA00008178"/>
    </source>
</evidence>
<gene>
    <name evidence="9" type="primary">rfbB</name>
    <name evidence="9" type="ORF">H8K47_11540</name>
</gene>
<dbReference type="InterPro" id="IPR036291">
    <property type="entry name" value="NAD(P)-bd_dom_sf"/>
</dbReference>
<comment type="catalytic activity">
    <reaction evidence="1 7">
        <text>dTDP-alpha-D-glucose = dTDP-4-dehydro-6-deoxy-alpha-D-glucose + H2O</text>
        <dbReference type="Rhea" id="RHEA:17221"/>
        <dbReference type="ChEBI" id="CHEBI:15377"/>
        <dbReference type="ChEBI" id="CHEBI:57477"/>
        <dbReference type="ChEBI" id="CHEBI:57649"/>
        <dbReference type="EC" id="4.2.1.46"/>
    </reaction>
</comment>
<dbReference type="InterPro" id="IPR005888">
    <property type="entry name" value="dTDP_Gluc_deHydtase"/>
</dbReference>
<dbReference type="GO" id="GO:0009225">
    <property type="term" value="P:nucleotide-sugar metabolic process"/>
    <property type="evidence" value="ECO:0007669"/>
    <property type="project" value="InterPro"/>
</dbReference>
<dbReference type="PROSITE" id="PS00061">
    <property type="entry name" value="ADH_SHORT"/>
    <property type="match status" value="1"/>
</dbReference>
<reference evidence="9" key="1">
    <citation type="submission" date="2020-08" db="EMBL/GenBank/DDBJ databases">
        <title>Novel species isolated from subtropical streams in China.</title>
        <authorList>
            <person name="Lu H."/>
        </authorList>
    </citation>
    <scope>NUCLEOTIDE SEQUENCE</scope>
    <source>
        <strain evidence="9">CY7W</strain>
    </source>
</reference>
<dbReference type="PANTHER" id="PTHR43000">
    <property type="entry name" value="DTDP-D-GLUCOSE 4,6-DEHYDRATASE-RELATED"/>
    <property type="match status" value="1"/>
</dbReference>
<evidence type="ECO:0000256" key="5">
    <source>
        <dbReference type="ARBA" id="ARBA00023027"/>
    </source>
</evidence>
<feature type="domain" description="NAD(P)-binding" evidence="8">
    <location>
        <begin position="3"/>
        <end position="322"/>
    </location>
</feature>
<proteinExistence type="inferred from homology"/>
<evidence type="ECO:0000259" key="8">
    <source>
        <dbReference type="Pfam" id="PF16363"/>
    </source>
</evidence>
<dbReference type="InterPro" id="IPR016040">
    <property type="entry name" value="NAD(P)-bd_dom"/>
</dbReference>
<dbReference type="GO" id="GO:0008460">
    <property type="term" value="F:dTDP-glucose 4,6-dehydratase activity"/>
    <property type="evidence" value="ECO:0007669"/>
    <property type="project" value="UniProtKB-EC"/>
</dbReference>
<comment type="similarity">
    <text evidence="3 7">Belongs to the NAD(P)-dependent epimerase/dehydratase family. dTDP-glucose dehydratase subfamily.</text>
</comment>